<dbReference type="SUPFAM" id="SSF53335">
    <property type="entry name" value="S-adenosyl-L-methionine-dependent methyltransferases"/>
    <property type="match status" value="2"/>
</dbReference>
<name>A0A1Z1WMI4_9ACTN</name>
<dbReference type="KEGG" id="salf:SMD44_07089"/>
<proteinExistence type="predicted"/>
<dbReference type="GO" id="GO:0032259">
    <property type="term" value="P:methylation"/>
    <property type="evidence" value="ECO:0007669"/>
    <property type="project" value="UniProtKB-KW"/>
</dbReference>
<accession>A0A1Z1WMI4</accession>
<keyword evidence="1" id="KW-0808">Transferase</keyword>
<dbReference type="EMBL" id="CP021748">
    <property type="protein sequence ID" value="ARX87608.1"/>
    <property type="molecule type" value="Genomic_DNA"/>
</dbReference>
<dbReference type="STRING" id="67267.GCA_000716675_07309"/>
<dbReference type="Gene3D" id="3.40.50.150">
    <property type="entry name" value="Vaccinia Virus protein VP39"/>
    <property type="match status" value="1"/>
</dbReference>
<protein>
    <submittedName>
        <fullName evidence="1">Methyltransferase</fullName>
    </submittedName>
</protein>
<gene>
    <name evidence="1" type="ORF">SMD44_07089</name>
</gene>
<keyword evidence="2" id="KW-1185">Reference proteome</keyword>
<evidence type="ECO:0000313" key="2">
    <source>
        <dbReference type="Proteomes" id="UP000195880"/>
    </source>
</evidence>
<sequence length="145" mass="15540">MWLLHLLSDPDEAAAVVGECARVLRPGGVLVTTVDKAASHNVGSDIDAALAGRPVRSPVDGAARVGQYAAAYGLTRAGGARFRGHGQGRSPRSTVEDLRRGWFTSVPPDSALADRFARRLAELPDQEVRRPDPEFALQAFRKPLS</sequence>
<dbReference type="InterPro" id="IPR029063">
    <property type="entry name" value="SAM-dependent_MTases_sf"/>
</dbReference>
<evidence type="ECO:0000313" key="1">
    <source>
        <dbReference type="EMBL" id="ARX87608.1"/>
    </source>
</evidence>
<dbReference type="AlphaFoldDB" id="A0A1Z1WMI4"/>
<organism evidence="1 2">
    <name type="scientific">Streptomyces alboflavus</name>
    <dbReference type="NCBI Taxonomy" id="67267"/>
    <lineage>
        <taxon>Bacteria</taxon>
        <taxon>Bacillati</taxon>
        <taxon>Actinomycetota</taxon>
        <taxon>Actinomycetes</taxon>
        <taxon>Kitasatosporales</taxon>
        <taxon>Streptomycetaceae</taxon>
        <taxon>Streptomyces</taxon>
    </lineage>
</organism>
<reference evidence="1 2" key="1">
    <citation type="submission" date="2017-05" db="EMBL/GenBank/DDBJ databases">
        <title>Streptomyces alboflavus Genome sequencing and assembly.</title>
        <authorList>
            <person name="Wang Y."/>
            <person name="Du B."/>
            <person name="Ding Y."/>
            <person name="Liu H."/>
            <person name="Hou Q."/>
            <person name="Liu K."/>
            <person name="Wang C."/>
            <person name="Yao L."/>
        </authorList>
    </citation>
    <scope>NUCLEOTIDE SEQUENCE [LARGE SCALE GENOMIC DNA]</scope>
    <source>
        <strain evidence="1 2">MDJK44</strain>
    </source>
</reference>
<dbReference type="GO" id="GO:0008168">
    <property type="term" value="F:methyltransferase activity"/>
    <property type="evidence" value="ECO:0007669"/>
    <property type="project" value="UniProtKB-KW"/>
</dbReference>
<dbReference type="Proteomes" id="UP000195880">
    <property type="component" value="Chromosome"/>
</dbReference>
<dbReference type="eggNOG" id="COG2226">
    <property type="taxonomic scope" value="Bacteria"/>
</dbReference>
<keyword evidence="1" id="KW-0489">Methyltransferase</keyword>